<sequence length="135" mass="15660">MIFENLNSLETLNLQNNKLMHIPEDVMEPILDTLRVVDIMDNPLLCDCELQWYKNWLRNPKDKDDEMMQKKRTVCTMQHEHREYSLQSLPLDKMKCKIKSYENSAYSAATRQAGVLETSLLLSICVLIGQLAIAS</sequence>
<evidence type="ECO:0000256" key="2">
    <source>
        <dbReference type="ARBA" id="ARBA00022614"/>
    </source>
</evidence>
<comment type="similarity">
    <text evidence="1">Belongs to the G-protein coupled receptor 2 family. Adhesion G-protein coupled receptor (ADGR) subfamily.</text>
</comment>
<dbReference type="Proteomes" id="UP000504635">
    <property type="component" value="Unplaced"/>
</dbReference>
<dbReference type="Gene3D" id="3.80.10.10">
    <property type="entry name" value="Ribonuclease Inhibitor"/>
    <property type="match status" value="1"/>
</dbReference>
<dbReference type="RefSeq" id="XP_030761713.1">
    <property type="nucleotide sequence ID" value="XM_030905853.1"/>
</dbReference>
<dbReference type="InterPro" id="IPR000483">
    <property type="entry name" value="Cys-rich_flank_reg_C"/>
</dbReference>
<dbReference type="PANTHER" id="PTHR45930">
    <property type="entry name" value="G-PROTEIN COUPLED RECEPTOR 124-LIKE PROTEIN"/>
    <property type="match status" value="1"/>
</dbReference>
<dbReference type="GO" id="GO:0007166">
    <property type="term" value="P:cell surface receptor signaling pathway"/>
    <property type="evidence" value="ECO:0007669"/>
    <property type="project" value="TreeGrafter"/>
</dbReference>
<evidence type="ECO:0000256" key="4">
    <source>
        <dbReference type="ARBA" id="ARBA00023170"/>
    </source>
</evidence>
<dbReference type="InterPro" id="IPR001611">
    <property type="entry name" value="Leu-rich_rpt"/>
</dbReference>
<name>A0A6J2YCV8_SITOR</name>
<accession>A0A6J2YCV8</accession>
<evidence type="ECO:0000256" key="1">
    <source>
        <dbReference type="ARBA" id="ARBA00007343"/>
    </source>
</evidence>
<dbReference type="InterPro" id="IPR032675">
    <property type="entry name" value="LRR_dom_sf"/>
</dbReference>
<dbReference type="GeneID" id="115886613"/>
<dbReference type="SUPFAM" id="SSF52058">
    <property type="entry name" value="L domain-like"/>
    <property type="match status" value="1"/>
</dbReference>
<dbReference type="InParanoid" id="A0A6J2YCV8"/>
<evidence type="ECO:0000313" key="7">
    <source>
        <dbReference type="RefSeq" id="XP_030761713.1"/>
    </source>
</evidence>
<keyword evidence="4" id="KW-0675">Receptor</keyword>
<keyword evidence="6" id="KW-1185">Reference proteome</keyword>
<dbReference type="PROSITE" id="PS51450">
    <property type="entry name" value="LRR"/>
    <property type="match status" value="1"/>
</dbReference>
<keyword evidence="2" id="KW-0433">Leucine-rich repeat</keyword>
<reference evidence="7" key="1">
    <citation type="submission" date="2025-08" db="UniProtKB">
        <authorList>
            <consortium name="RefSeq"/>
        </authorList>
    </citation>
    <scope>IDENTIFICATION</scope>
    <source>
        <tissue evidence="7">Gonads</tissue>
    </source>
</reference>
<proteinExistence type="inferred from homology"/>
<dbReference type="PANTHER" id="PTHR45930:SF4">
    <property type="entry name" value="ADHESION G PROTEIN-COUPLED RECEPTOR A3"/>
    <property type="match status" value="1"/>
</dbReference>
<gene>
    <name evidence="7" type="primary">LOC115886613</name>
</gene>
<protein>
    <submittedName>
        <fullName evidence="7">Leucine-rich repeat LGI family member 3-like</fullName>
    </submittedName>
</protein>
<dbReference type="InterPro" id="IPR051963">
    <property type="entry name" value="Adhesion_GPCR_A"/>
</dbReference>
<dbReference type="KEGG" id="soy:115886613"/>
<dbReference type="SMART" id="SM00082">
    <property type="entry name" value="LRRCT"/>
    <property type="match status" value="1"/>
</dbReference>
<dbReference type="AlphaFoldDB" id="A0A6J2YCV8"/>
<dbReference type="GO" id="GO:0005886">
    <property type="term" value="C:plasma membrane"/>
    <property type="evidence" value="ECO:0007669"/>
    <property type="project" value="TreeGrafter"/>
</dbReference>
<dbReference type="OrthoDB" id="8400687at2759"/>
<organism evidence="6 7">
    <name type="scientific">Sitophilus oryzae</name>
    <name type="common">Rice weevil</name>
    <name type="synonym">Curculio oryzae</name>
    <dbReference type="NCBI Taxonomy" id="7048"/>
    <lineage>
        <taxon>Eukaryota</taxon>
        <taxon>Metazoa</taxon>
        <taxon>Ecdysozoa</taxon>
        <taxon>Arthropoda</taxon>
        <taxon>Hexapoda</taxon>
        <taxon>Insecta</taxon>
        <taxon>Pterygota</taxon>
        <taxon>Neoptera</taxon>
        <taxon>Endopterygota</taxon>
        <taxon>Coleoptera</taxon>
        <taxon>Polyphaga</taxon>
        <taxon>Cucujiformia</taxon>
        <taxon>Curculionidae</taxon>
        <taxon>Dryophthorinae</taxon>
        <taxon>Sitophilus</taxon>
    </lineage>
</organism>
<feature type="domain" description="LRRCT" evidence="5">
    <location>
        <begin position="42"/>
        <end position="97"/>
    </location>
</feature>
<evidence type="ECO:0000313" key="6">
    <source>
        <dbReference type="Proteomes" id="UP000504635"/>
    </source>
</evidence>
<evidence type="ECO:0000256" key="3">
    <source>
        <dbReference type="ARBA" id="ARBA00022729"/>
    </source>
</evidence>
<evidence type="ECO:0000259" key="5">
    <source>
        <dbReference type="SMART" id="SM00082"/>
    </source>
</evidence>
<keyword evidence="3" id="KW-0732">Signal</keyword>